<dbReference type="GO" id="GO:0005737">
    <property type="term" value="C:cytoplasm"/>
    <property type="evidence" value="ECO:0007669"/>
    <property type="project" value="InterPro"/>
</dbReference>
<dbReference type="Proteomes" id="UP001211907">
    <property type="component" value="Unassembled WGS sequence"/>
</dbReference>
<dbReference type="Gene3D" id="3.90.1640.10">
    <property type="entry name" value="inorganic pyrophosphatase (n-terminal core)"/>
    <property type="match status" value="1"/>
</dbReference>
<dbReference type="Pfam" id="PF02833">
    <property type="entry name" value="DHHA2"/>
    <property type="match status" value="1"/>
</dbReference>
<evidence type="ECO:0000256" key="2">
    <source>
        <dbReference type="ARBA" id="ARBA00022723"/>
    </source>
</evidence>
<dbReference type="Gene3D" id="3.10.310.20">
    <property type="entry name" value="DHHA2 domain"/>
    <property type="match status" value="1"/>
</dbReference>
<feature type="domain" description="DHHA2" evidence="5">
    <location>
        <begin position="245"/>
        <end position="402"/>
    </location>
</feature>
<comment type="cofactor">
    <cofactor evidence="1">
        <name>Mn(2+)</name>
        <dbReference type="ChEBI" id="CHEBI:29035"/>
    </cofactor>
</comment>
<evidence type="ECO:0000256" key="1">
    <source>
        <dbReference type="ARBA" id="ARBA00001936"/>
    </source>
</evidence>
<dbReference type="AlphaFoldDB" id="A0AAD5XIP5"/>
<dbReference type="InterPro" id="IPR038763">
    <property type="entry name" value="DHH_sf"/>
</dbReference>
<dbReference type="Pfam" id="PF01368">
    <property type="entry name" value="DHH"/>
    <property type="match status" value="1"/>
</dbReference>
<gene>
    <name evidence="6" type="ORF">HK100_000008</name>
</gene>
<dbReference type="EMBL" id="JADGJH010000001">
    <property type="protein sequence ID" value="KAJ3143209.1"/>
    <property type="molecule type" value="Genomic_DNA"/>
</dbReference>
<name>A0AAD5XIP5_9FUNG</name>
<dbReference type="InterPro" id="IPR004097">
    <property type="entry name" value="DHHA2"/>
</dbReference>
<dbReference type="InterPro" id="IPR038222">
    <property type="entry name" value="DHHA2_dom_sf"/>
</dbReference>
<reference evidence="6" key="1">
    <citation type="submission" date="2020-05" db="EMBL/GenBank/DDBJ databases">
        <title>Phylogenomic resolution of chytrid fungi.</title>
        <authorList>
            <person name="Stajich J.E."/>
            <person name="Amses K."/>
            <person name="Simmons R."/>
            <person name="Seto K."/>
            <person name="Myers J."/>
            <person name="Bonds A."/>
            <person name="Quandt C.A."/>
            <person name="Barry K."/>
            <person name="Liu P."/>
            <person name="Grigoriev I."/>
            <person name="Longcore J.E."/>
            <person name="James T.Y."/>
        </authorList>
    </citation>
    <scope>NUCLEOTIDE SEQUENCE</scope>
    <source>
        <strain evidence="6">JEL0513</strain>
    </source>
</reference>
<evidence type="ECO:0000259" key="5">
    <source>
        <dbReference type="SMART" id="SM01131"/>
    </source>
</evidence>
<dbReference type="GO" id="GO:0004309">
    <property type="term" value="F:exopolyphosphatase activity"/>
    <property type="evidence" value="ECO:0007669"/>
    <property type="project" value="TreeGrafter"/>
</dbReference>
<dbReference type="PANTHER" id="PTHR12112:SF39">
    <property type="entry name" value="EG:152A3.5 PROTEIN (FBGN0003116_PN PROTEIN)"/>
    <property type="match status" value="1"/>
</dbReference>
<comment type="caution">
    <text evidence="6">The sequence shown here is derived from an EMBL/GenBank/DDBJ whole genome shotgun (WGS) entry which is preliminary data.</text>
</comment>
<dbReference type="SUPFAM" id="SSF64182">
    <property type="entry name" value="DHH phosphoesterases"/>
    <property type="match status" value="1"/>
</dbReference>
<evidence type="ECO:0000256" key="3">
    <source>
        <dbReference type="ARBA" id="ARBA00022801"/>
    </source>
</evidence>
<dbReference type="GO" id="GO:0046872">
    <property type="term" value="F:metal ion binding"/>
    <property type="evidence" value="ECO:0007669"/>
    <property type="project" value="UniProtKB-KW"/>
</dbReference>
<keyword evidence="4" id="KW-0464">Manganese</keyword>
<dbReference type="InterPro" id="IPR001667">
    <property type="entry name" value="DDH_dom"/>
</dbReference>
<sequence>MLQFLRNGRKALARGGSAIFVVGNEACDLDSFVSSVAVAVQQTAATKSHSLFVPMLGIRRSDFVLRGDCTAALRYAYPTEYSDILDSLCFMDDSLANSQQTTTNTIQNIFLTDHNIPAKSLLTRFNDSIHVVGILDHHSDEGLFADCELLRVVDSVGCATSLAVDLLSTVNFFDNSRAATAATAAALLTTVDHAFAKLLISPILLDTVNLDPSFNRVTPTDIAAAQQLVLAIHKIDPAYDPLAHFRLLQLAKFDTSSLSVREMLRKDYKQTSTSGTELGISSVTTSFDDLIRREDGTGDFTKVIASIRAYCSELRLGILIVMTAFEDSKSKSFERELVIFVPRNGKIGSASRNLFDLLEQRSDLKLNHLKTVEDDDGILRWYKVGNAKISRKLLQPIILPMIQSII</sequence>
<proteinExistence type="predicted"/>
<protein>
    <recommendedName>
        <fullName evidence="5">DHHA2 domain-containing protein</fullName>
    </recommendedName>
</protein>
<evidence type="ECO:0000313" key="7">
    <source>
        <dbReference type="Proteomes" id="UP001211907"/>
    </source>
</evidence>
<keyword evidence="2" id="KW-0479">Metal-binding</keyword>
<dbReference type="SMART" id="SM01131">
    <property type="entry name" value="DHHA2"/>
    <property type="match status" value="1"/>
</dbReference>
<evidence type="ECO:0000256" key="4">
    <source>
        <dbReference type="ARBA" id="ARBA00023211"/>
    </source>
</evidence>
<keyword evidence="3" id="KW-0378">Hydrolase</keyword>
<accession>A0AAD5XIP5</accession>
<dbReference type="PANTHER" id="PTHR12112">
    <property type="entry name" value="BNIP - RELATED"/>
    <property type="match status" value="1"/>
</dbReference>
<keyword evidence="7" id="KW-1185">Reference proteome</keyword>
<evidence type="ECO:0000313" key="6">
    <source>
        <dbReference type="EMBL" id="KAJ3143209.1"/>
    </source>
</evidence>
<organism evidence="6 7">
    <name type="scientific">Physocladia obscura</name>
    <dbReference type="NCBI Taxonomy" id="109957"/>
    <lineage>
        <taxon>Eukaryota</taxon>
        <taxon>Fungi</taxon>
        <taxon>Fungi incertae sedis</taxon>
        <taxon>Chytridiomycota</taxon>
        <taxon>Chytridiomycota incertae sedis</taxon>
        <taxon>Chytridiomycetes</taxon>
        <taxon>Chytridiales</taxon>
        <taxon>Chytriomycetaceae</taxon>
        <taxon>Physocladia</taxon>
    </lineage>
</organism>